<dbReference type="AlphaFoldDB" id="A0ABD2IQE8"/>
<organism evidence="2 3">
    <name type="scientific">Heterodera schachtii</name>
    <name type="common">Sugarbeet cyst nematode worm</name>
    <name type="synonym">Tylenchus schachtii</name>
    <dbReference type="NCBI Taxonomy" id="97005"/>
    <lineage>
        <taxon>Eukaryota</taxon>
        <taxon>Metazoa</taxon>
        <taxon>Ecdysozoa</taxon>
        <taxon>Nematoda</taxon>
        <taxon>Chromadorea</taxon>
        <taxon>Rhabditida</taxon>
        <taxon>Tylenchina</taxon>
        <taxon>Tylenchomorpha</taxon>
        <taxon>Tylenchoidea</taxon>
        <taxon>Heteroderidae</taxon>
        <taxon>Heteroderinae</taxon>
        <taxon>Heterodera</taxon>
    </lineage>
</organism>
<protein>
    <submittedName>
        <fullName evidence="2">Uncharacterized protein</fullName>
    </submittedName>
</protein>
<sequence>MGIMLKVIRSDQNNSNNSSQSQIEITCRIFKSLAVIMAVIFCLWFSSCLMIYIVGRGRITNDPAAQFLITRLVLQMITIAGAINAPILYICRQI</sequence>
<feature type="transmembrane region" description="Helical" evidence="1">
    <location>
        <begin position="67"/>
        <end position="91"/>
    </location>
</feature>
<accession>A0ABD2IQE8</accession>
<keyword evidence="1" id="KW-1133">Transmembrane helix</keyword>
<dbReference type="Proteomes" id="UP001620645">
    <property type="component" value="Unassembled WGS sequence"/>
</dbReference>
<gene>
    <name evidence="2" type="ORF">niasHS_011424</name>
</gene>
<dbReference type="EMBL" id="JBICCN010000311">
    <property type="protein sequence ID" value="KAL3078428.1"/>
    <property type="molecule type" value="Genomic_DNA"/>
</dbReference>
<proteinExistence type="predicted"/>
<name>A0ABD2IQE8_HETSC</name>
<feature type="transmembrane region" description="Helical" evidence="1">
    <location>
        <begin position="33"/>
        <end position="55"/>
    </location>
</feature>
<keyword evidence="3" id="KW-1185">Reference proteome</keyword>
<keyword evidence="1" id="KW-0812">Transmembrane</keyword>
<comment type="caution">
    <text evidence="2">The sequence shown here is derived from an EMBL/GenBank/DDBJ whole genome shotgun (WGS) entry which is preliminary data.</text>
</comment>
<evidence type="ECO:0000256" key="1">
    <source>
        <dbReference type="SAM" id="Phobius"/>
    </source>
</evidence>
<keyword evidence="1" id="KW-0472">Membrane</keyword>
<reference evidence="2 3" key="1">
    <citation type="submission" date="2024-10" db="EMBL/GenBank/DDBJ databases">
        <authorList>
            <person name="Kim D."/>
        </authorList>
    </citation>
    <scope>NUCLEOTIDE SEQUENCE [LARGE SCALE GENOMIC DNA]</scope>
    <source>
        <strain evidence="2">Taebaek</strain>
    </source>
</reference>
<evidence type="ECO:0000313" key="3">
    <source>
        <dbReference type="Proteomes" id="UP001620645"/>
    </source>
</evidence>
<evidence type="ECO:0000313" key="2">
    <source>
        <dbReference type="EMBL" id="KAL3078428.1"/>
    </source>
</evidence>